<dbReference type="InterPro" id="IPR012334">
    <property type="entry name" value="Pectin_lyas_fold"/>
</dbReference>
<dbReference type="InterPro" id="IPR051801">
    <property type="entry name" value="GH28_Enzymes"/>
</dbReference>
<gene>
    <name evidence="1" type="ORF">DI526_01850</name>
</gene>
<dbReference type="AlphaFoldDB" id="A0A2W5XGL8"/>
<dbReference type="PANTHER" id="PTHR31339:SF9">
    <property type="entry name" value="PLASMIN AND FIBRONECTIN-BINDING PROTEIN A"/>
    <property type="match status" value="1"/>
</dbReference>
<dbReference type="EMBL" id="QFQZ01000003">
    <property type="protein sequence ID" value="PZR36961.1"/>
    <property type="molecule type" value="Genomic_DNA"/>
</dbReference>
<dbReference type="Proteomes" id="UP000249393">
    <property type="component" value="Unassembled WGS sequence"/>
</dbReference>
<protein>
    <submittedName>
        <fullName evidence="1">Exo-poly-alpha-D-galacturonosidase</fullName>
    </submittedName>
</protein>
<evidence type="ECO:0000313" key="1">
    <source>
        <dbReference type="EMBL" id="PZR36961.1"/>
    </source>
</evidence>
<comment type="caution">
    <text evidence="1">The sequence shown here is derived from an EMBL/GenBank/DDBJ whole genome shotgun (WGS) entry which is preliminary data.</text>
</comment>
<dbReference type="InterPro" id="IPR011050">
    <property type="entry name" value="Pectin_lyase_fold/virulence"/>
</dbReference>
<dbReference type="SUPFAM" id="SSF51126">
    <property type="entry name" value="Pectin lyase-like"/>
    <property type="match status" value="1"/>
</dbReference>
<dbReference type="InterPro" id="IPR006626">
    <property type="entry name" value="PbH1"/>
</dbReference>
<dbReference type="RefSeq" id="WP_304273446.1">
    <property type="nucleotide sequence ID" value="NZ_QFQZ01000003.1"/>
</dbReference>
<name>A0A2W5XGL8_9CAUL</name>
<dbReference type="SMART" id="SM00710">
    <property type="entry name" value="PbH1"/>
    <property type="match status" value="5"/>
</dbReference>
<proteinExistence type="predicted"/>
<dbReference type="PANTHER" id="PTHR31339">
    <property type="entry name" value="PECTIN LYASE-RELATED"/>
    <property type="match status" value="1"/>
</dbReference>
<accession>A0A2W5XGL8</accession>
<organism evidence="1 2">
    <name type="scientific">Caulobacter segnis</name>
    <dbReference type="NCBI Taxonomy" id="88688"/>
    <lineage>
        <taxon>Bacteria</taxon>
        <taxon>Pseudomonadati</taxon>
        <taxon>Pseudomonadota</taxon>
        <taxon>Alphaproteobacteria</taxon>
        <taxon>Caulobacterales</taxon>
        <taxon>Caulobacteraceae</taxon>
        <taxon>Caulobacter</taxon>
    </lineage>
</organism>
<sequence length="466" mass="49983">MTPGGRGLATDAINAAIAHAHARGGGEVVLPTGRHLSFSIRLLSGVTLRLEEGCVLEAADPSVHGGAYDPAEPNPHDLWQDFGHSHWRNSLIWGEDVEDVAILGPGRIDGAGLTREGPGSRWSRQAGEFPLSMAGLSAEVMAELSPAVEAMAGLGNKAIALKRARRARIEALTIFRGGHFAVLATGCEDLVLRDLVVDTNRDGLDIDACRDVLVSGCRMNTPNDDAIVLKSSLALGQAIATERVTIQDCEVSGFDLGTMLDGTFGRTQQRAPDQDRVTGRIKLGTESNGDFRDIVIRDCRFTRSRGLALEVVDGGTMENVLAERLVMQEVTTAPIFLRVGDRRRGPEGTPLGAMRRIVLRDIQAAGILPDYAATIAGLPESPITDVTLSNIRLSYRGGGAAAWAERRPDDLPQAYPEPSMFGPSPAHGLWARHVDGLKIEGLSIETVAPDPRPQRLLENVRETEAS</sequence>
<evidence type="ECO:0000313" key="2">
    <source>
        <dbReference type="Proteomes" id="UP000249393"/>
    </source>
</evidence>
<reference evidence="1 2" key="1">
    <citation type="submission" date="2017-08" db="EMBL/GenBank/DDBJ databases">
        <title>Infants hospitalized years apart are colonized by the same room-sourced microbial strains.</title>
        <authorList>
            <person name="Brooks B."/>
            <person name="Olm M.R."/>
            <person name="Firek B.A."/>
            <person name="Baker R."/>
            <person name="Thomas B.C."/>
            <person name="Morowitz M.J."/>
            <person name="Banfield J.F."/>
        </authorList>
    </citation>
    <scope>NUCLEOTIDE SEQUENCE [LARGE SCALE GENOMIC DNA]</scope>
    <source>
        <strain evidence="1">S2_003_000_R2_4</strain>
    </source>
</reference>
<dbReference type="Gene3D" id="2.160.20.10">
    <property type="entry name" value="Single-stranded right-handed beta-helix, Pectin lyase-like"/>
    <property type="match status" value="1"/>
</dbReference>